<reference evidence="7" key="1">
    <citation type="submission" date="2020-12" db="EMBL/GenBank/DDBJ databases">
        <title>Metabolic potential, ecology and presence of endohyphal bacteria is reflected in genomic diversity of Mucoromycotina.</title>
        <authorList>
            <person name="Muszewska A."/>
            <person name="Okrasinska A."/>
            <person name="Steczkiewicz K."/>
            <person name="Drgas O."/>
            <person name="Orlowska M."/>
            <person name="Perlinska-Lenart U."/>
            <person name="Aleksandrzak-Piekarczyk T."/>
            <person name="Szatraj K."/>
            <person name="Zielenkiewicz U."/>
            <person name="Pilsyk S."/>
            <person name="Malc E."/>
            <person name="Mieczkowski P."/>
            <person name="Kruszewska J.S."/>
            <person name="Biernat P."/>
            <person name="Pawlowska J."/>
        </authorList>
    </citation>
    <scope>NUCLEOTIDE SEQUENCE</scope>
    <source>
        <strain evidence="7">WA0000051536</strain>
    </source>
</reference>
<feature type="domain" description="BRCT" evidence="6">
    <location>
        <begin position="524"/>
        <end position="584"/>
    </location>
</feature>
<dbReference type="InterPro" id="IPR022047">
    <property type="entry name" value="Microcephalin-like"/>
</dbReference>
<dbReference type="InterPro" id="IPR036028">
    <property type="entry name" value="SH3-like_dom_sf"/>
</dbReference>
<feature type="transmembrane region" description="Helical" evidence="4">
    <location>
        <begin position="810"/>
        <end position="831"/>
    </location>
</feature>
<dbReference type="CDD" id="cd12087">
    <property type="entry name" value="TM_EGFR-like"/>
    <property type="match status" value="1"/>
</dbReference>
<proteinExistence type="predicted"/>
<dbReference type="Pfam" id="PF00533">
    <property type="entry name" value="BRCT"/>
    <property type="match status" value="1"/>
</dbReference>
<evidence type="ECO:0000259" key="5">
    <source>
        <dbReference type="PROSITE" id="PS50002"/>
    </source>
</evidence>
<dbReference type="SUPFAM" id="SSF52113">
    <property type="entry name" value="BRCT domain"/>
    <property type="match status" value="3"/>
</dbReference>
<evidence type="ECO:0000256" key="4">
    <source>
        <dbReference type="SAM" id="Phobius"/>
    </source>
</evidence>
<dbReference type="InterPro" id="IPR001357">
    <property type="entry name" value="BRCT_dom"/>
</dbReference>
<dbReference type="PROSITE" id="PS50002">
    <property type="entry name" value="SH3"/>
    <property type="match status" value="1"/>
</dbReference>
<dbReference type="InterPro" id="IPR001452">
    <property type="entry name" value="SH3_domain"/>
</dbReference>
<evidence type="ECO:0000256" key="1">
    <source>
        <dbReference type="ARBA" id="ARBA00022443"/>
    </source>
</evidence>
<keyword evidence="4" id="KW-0812">Transmembrane</keyword>
<feature type="compositionally biased region" description="Polar residues" evidence="3">
    <location>
        <begin position="301"/>
        <end position="319"/>
    </location>
</feature>
<evidence type="ECO:0000313" key="8">
    <source>
        <dbReference type="Proteomes" id="UP000612746"/>
    </source>
</evidence>
<gene>
    <name evidence="7" type="ORF">INT44_001328</name>
</gene>
<dbReference type="Proteomes" id="UP000612746">
    <property type="component" value="Unassembled WGS sequence"/>
</dbReference>
<evidence type="ECO:0000256" key="3">
    <source>
        <dbReference type="SAM" id="MobiDB-lite"/>
    </source>
</evidence>
<dbReference type="CDD" id="cd17716">
    <property type="entry name" value="BRCT_microcephalin_rpt1"/>
    <property type="match status" value="1"/>
</dbReference>
<dbReference type="PROSITE" id="PS50172">
    <property type="entry name" value="BRCT"/>
    <property type="match status" value="3"/>
</dbReference>
<dbReference type="Gene3D" id="3.40.50.10190">
    <property type="entry name" value="BRCT domain"/>
    <property type="match status" value="3"/>
</dbReference>
<feature type="domain" description="BRCT" evidence="6">
    <location>
        <begin position="46"/>
        <end position="151"/>
    </location>
</feature>
<name>A0A8H7UQS0_9FUNG</name>
<dbReference type="SMART" id="SM00292">
    <property type="entry name" value="BRCT"/>
    <property type="match status" value="3"/>
</dbReference>
<evidence type="ECO:0000259" key="6">
    <source>
        <dbReference type="PROSITE" id="PS50172"/>
    </source>
</evidence>
<keyword evidence="8" id="KW-1185">Reference proteome</keyword>
<keyword evidence="4" id="KW-1133">Transmembrane helix</keyword>
<dbReference type="CDD" id="cd17751">
    <property type="entry name" value="BRCT_microcephalin_rpt3"/>
    <property type="match status" value="1"/>
</dbReference>
<protein>
    <submittedName>
        <fullName evidence="7">Uncharacterized protein</fullName>
    </submittedName>
</protein>
<feature type="region of interest" description="Disordered" evidence="3">
    <location>
        <begin position="1"/>
        <end position="32"/>
    </location>
</feature>
<evidence type="ECO:0000313" key="7">
    <source>
        <dbReference type="EMBL" id="KAG2188573.1"/>
    </source>
</evidence>
<dbReference type="GO" id="GO:0000278">
    <property type="term" value="P:mitotic cell cycle"/>
    <property type="evidence" value="ECO:0007669"/>
    <property type="project" value="TreeGrafter"/>
</dbReference>
<dbReference type="SUPFAM" id="SSF50044">
    <property type="entry name" value="SH3-domain"/>
    <property type="match status" value="1"/>
</dbReference>
<dbReference type="EMBL" id="JAEPRA010000002">
    <property type="protein sequence ID" value="KAG2188573.1"/>
    <property type="molecule type" value="Genomic_DNA"/>
</dbReference>
<dbReference type="Gene3D" id="2.30.30.40">
    <property type="entry name" value="SH3 Domains"/>
    <property type="match status" value="1"/>
</dbReference>
<dbReference type="OrthoDB" id="5340910at2759"/>
<keyword evidence="4" id="KW-0472">Membrane</keyword>
<sequence length="1088" mass="120243">MAKPKAATFPRLPRFRHAQQPTNTHNAISIPKYPHELPHHRQERVDTSDIMLGVVAYLDIRTDDGDDVSQDFEDALIAMGAKVSCLDFHLVNFDSKADRGAAENITHLVFKNGSVSTLQRAYTKSIPVVNLLWITRSQTLGCKLDEKQFSMVRPTNLSVSARRRRISMEPGRVKELVLDPRRFSSSWMDDEDIETQSDSVNAKDMARLSLDDSIERPSSLKLARRQSFGGGIRQSALKFTKDLQREGMASVNKDGTMRMQGLHTEQGEAETDESSHHPDMNALKSTREDPSPEDTDHVSAPSPTLSRIPVPQSTQATSSGLCFAVRSRLSSNRRPIRSQSASSVMTIPSIKPNIKSNFYFGSPQDDTASKPPVTSSLKRKRRSSIGPRLSLQGLRTSFVENDIPIAKQPKIDRKKIVLTSMDKQTRRACIDAVEKLGVYTIGDEVDDSTTHIIVGCKRRTISVVFGILRGLWLVTADWLKTSAEDETYLPEQQYEIVEWFPKCEVTRLLAQENPGVLPGAKLLSSRQIYVGKTLFDSKLIRKLVEECGASVCENAESAVLIIGSEADPKTPTVIENWLFDCIEQFQAQNCLQLTNSKACPAFQNYYINLGSPQSSALPQPAWLSGVNDINSFDNAILAHLNSTSYAQSFWTDQLGCTPVNTNSTPYAQYSTSVACAQLILDPAVSLPCNFQYNILPNPLCTTSCQDYATSVAAIVNDTRICKLASNFSTDGISAVQQMCSNNSALTGTPSSECVDASQNEILNCGFQNDTETLCNYCQKISNNASKSCCTAIDCSKVFSMPGSSLSPGSIAGIVIGCLAFIAILGALWWCCRRRKYRRAPQQGFFKPYYKSANTGDFSKPISYRQKMETDRLVELSPVTDSTETEAFLAAQSLLDGYCQVIHAYYPRSEDEVQLAKGDIARLIYTFDDGWALADNITTCQRGLLPLLCVASISSEEVANALGMSLDDPQHMTDPTATASSMLIRESGNENRSSYLLTDDGLERLQRSLSVRTSNLPVELIPESPSPPQRSISMRNPQLIKRYSQVPLPYPGELSPDQSMPRPSMQGARSRYSQGYDVQKPPLVRKSSA</sequence>
<dbReference type="Pfam" id="PF00018">
    <property type="entry name" value="SH3_1"/>
    <property type="match status" value="1"/>
</dbReference>
<evidence type="ECO:0000256" key="2">
    <source>
        <dbReference type="PROSITE-ProRule" id="PRU00192"/>
    </source>
</evidence>
<feature type="domain" description="SH3" evidence="5">
    <location>
        <begin position="893"/>
        <end position="954"/>
    </location>
</feature>
<organism evidence="7 8">
    <name type="scientific">Umbelopsis vinacea</name>
    <dbReference type="NCBI Taxonomy" id="44442"/>
    <lineage>
        <taxon>Eukaryota</taxon>
        <taxon>Fungi</taxon>
        <taxon>Fungi incertae sedis</taxon>
        <taxon>Mucoromycota</taxon>
        <taxon>Mucoromycotina</taxon>
        <taxon>Umbelopsidomycetes</taxon>
        <taxon>Umbelopsidales</taxon>
        <taxon>Umbelopsidaceae</taxon>
        <taxon>Umbelopsis</taxon>
    </lineage>
</organism>
<dbReference type="AlphaFoldDB" id="A0A8H7UQS0"/>
<accession>A0A8H7UQS0</accession>
<dbReference type="InterPro" id="IPR036420">
    <property type="entry name" value="BRCT_dom_sf"/>
</dbReference>
<comment type="caution">
    <text evidence="7">The sequence shown here is derived from an EMBL/GenBank/DDBJ whole genome shotgun (WGS) entry which is preliminary data.</text>
</comment>
<dbReference type="CDD" id="cd17736">
    <property type="entry name" value="BRCT_microcephalin_rpt2"/>
    <property type="match status" value="1"/>
</dbReference>
<dbReference type="SMART" id="SM00326">
    <property type="entry name" value="SH3"/>
    <property type="match status" value="1"/>
</dbReference>
<dbReference type="PANTHER" id="PTHR14625">
    <property type="entry name" value="MICROCEPHALIN"/>
    <property type="match status" value="1"/>
</dbReference>
<feature type="region of interest" description="Disordered" evidence="3">
    <location>
        <begin position="263"/>
        <end position="319"/>
    </location>
</feature>
<feature type="region of interest" description="Disordered" evidence="3">
    <location>
        <begin position="1045"/>
        <end position="1088"/>
    </location>
</feature>
<feature type="domain" description="BRCT" evidence="6">
    <location>
        <begin position="433"/>
        <end position="496"/>
    </location>
</feature>
<dbReference type="PANTHER" id="PTHR14625:SF3">
    <property type="entry name" value="MICROCEPHALIN"/>
    <property type="match status" value="1"/>
</dbReference>
<feature type="region of interest" description="Disordered" evidence="3">
    <location>
        <begin position="361"/>
        <end position="384"/>
    </location>
</feature>
<feature type="compositionally biased region" description="Basic and acidic residues" evidence="3">
    <location>
        <begin position="273"/>
        <end position="297"/>
    </location>
</feature>
<keyword evidence="1 2" id="KW-0728">SH3 domain</keyword>